<dbReference type="GO" id="GO:0030247">
    <property type="term" value="F:polysaccharide binding"/>
    <property type="evidence" value="ECO:0007669"/>
    <property type="project" value="InterPro"/>
</dbReference>
<keyword evidence="2 3" id="KW-0732">Signal</keyword>
<dbReference type="STRING" id="79200.A0A162B8X7"/>
<comment type="subcellular location">
    <subcellularLocation>
        <location evidence="1">Membrane</location>
        <topology evidence="1">Single-pass membrane protein</topology>
    </subcellularLocation>
</comment>
<evidence type="ECO:0000256" key="2">
    <source>
        <dbReference type="ARBA" id="ARBA00022729"/>
    </source>
</evidence>
<dbReference type="EMBL" id="LNRQ01000001">
    <property type="protein sequence ID" value="KZN11473.1"/>
    <property type="molecule type" value="Genomic_DNA"/>
</dbReference>
<dbReference type="Gene3D" id="1.10.510.10">
    <property type="entry name" value="Transferase(Phosphotransferase) domain 1"/>
    <property type="match status" value="1"/>
</dbReference>
<dbReference type="InterPro" id="IPR025287">
    <property type="entry name" value="WAK_GUB"/>
</dbReference>
<feature type="signal peptide" evidence="3">
    <location>
        <begin position="1"/>
        <end position="17"/>
    </location>
</feature>
<comment type="caution">
    <text evidence="5">The sequence shown here is derived from an EMBL/GenBank/DDBJ whole genome shotgun (WGS) entry which is preliminary data.</text>
</comment>
<accession>A0A162B8X7</accession>
<dbReference type="Gramene" id="KZN11473">
    <property type="protein sequence ID" value="KZN11473"/>
    <property type="gene ID" value="DCAR_004129"/>
</dbReference>
<name>A0A162B8X7_DAUCS</name>
<proteinExistence type="predicted"/>
<dbReference type="OMA" id="ANHTIMK"/>
<organism evidence="5">
    <name type="scientific">Daucus carota subsp. sativus</name>
    <name type="common">Carrot</name>
    <dbReference type="NCBI Taxonomy" id="79200"/>
    <lineage>
        <taxon>Eukaryota</taxon>
        <taxon>Viridiplantae</taxon>
        <taxon>Streptophyta</taxon>
        <taxon>Embryophyta</taxon>
        <taxon>Tracheophyta</taxon>
        <taxon>Spermatophyta</taxon>
        <taxon>Magnoliopsida</taxon>
        <taxon>eudicotyledons</taxon>
        <taxon>Gunneridae</taxon>
        <taxon>Pentapetalae</taxon>
        <taxon>asterids</taxon>
        <taxon>campanulids</taxon>
        <taxon>Apiales</taxon>
        <taxon>Apiaceae</taxon>
        <taxon>Apioideae</taxon>
        <taxon>Scandiceae</taxon>
        <taxon>Daucinae</taxon>
        <taxon>Daucus</taxon>
        <taxon>Daucus sect. Daucus</taxon>
    </lineage>
</organism>
<feature type="domain" description="Wall-associated receptor kinase galacturonan-binding" evidence="4">
    <location>
        <begin position="41"/>
        <end position="98"/>
    </location>
</feature>
<dbReference type="GO" id="GO:0016020">
    <property type="term" value="C:membrane"/>
    <property type="evidence" value="ECO:0007669"/>
    <property type="project" value="UniProtKB-SubCell"/>
</dbReference>
<evidence type="ECO:0000256" key="3">
    <source>
        <dbReference type="SAM" id="SignalP"/>
    </source>
</evidence>
<evidence type="ECO:0000313" key="5">
    <source>
        <dbReference type="EMBL" id="KZN11473.1"/>
    </source>
</evidence>
<sequence length="377" mass="42427">MRLFLILLVVLLGCSWGYEVLSPDTANHTIMKPEVFTKPGCQRQCGNLLIPYPFGIKSEGLDCAISPAFEVQCSTDINPPLAFPLDPYMTHHIHDISDTELRLNSFQASKCYNQSGPPADGIEQLIHVEYGLDETSFAYSTVNVLTVVGCDDYANLYNDRSLNHTTSKPSQVCSATCPPDKEIREDECSGTGCCQIPITSHANFSIDLLTYKRYRNVSYFNQCGFAFVGEKSRFRFQGMSYLNDSYFRQKIRDIPIVLDWFIANQTCGEAQRDQTSYACKFKPRIVNEGTPDQLEKAALLVRRCLNLNGAERPTMMEVAMELQNLRGSTKHPWANQQGHEEIMSLKGHSEIRHSDLYDIKMSSGSNLGNDSELLSPR</sequence>
<gene>
    <name evidence="5" type="ORF">DCAR_004129</name>
</gene>
<dbReference type="PANTHER" id="PTHR33491">
    <property type="entry name" value="OSJNBA0016N04.9 PROTEIN"/>
    <property type="match status" value="1"/>
</dbReference>
<dbReference type="Pfam" id="PF13947">
    <property type="entry name" value="GUB_WAK_bind"/>
    <property type="match status" value="1"/>
</dbReference>
<reference evidence="5" key="1">
    <citation type="journal article" date="2016" name="Nat. Genet.">
        <title>A high-quality carrot genome assembly provides new insights into carotenoid accumulation and asterid genome evolution.</title>
        <authorList>
            <person name="Iorizzo M."/>
            <person name="Ellison S."/>
            <person name="Senalik D."/>
            <person name="Zeng P."/>
            <person name="Satapoomin P."/>
            <person name="Huang J."/>
            <person name="Bowman M."/>
            <person name="Iovene M."/>
            <person name="Sanseverino W."/>
            <person name="Cavagnaro P."/>
            <person name="Yildiz M."/>
            <person name="Macko-Podgorni A."/>
            <person name="Moranska E."/>
            <person name="Grzebelus E."/>
            <person name="Grzebelus D."/>
            <person name="Ashrafi H."/>
            <person name="Zheng Z."/>
            <person name="Cheng S."/>
            <person name="Spooner D."/>
            <person name="Van Deynze A."/>
            <person name="Simon P."/>
        </authorList>
    </citation>
    <scope>NUCLEOTIDE SEQUENCE [LARGE SCALE GENOMIC DNA]</scope>
    <source>
        <tissue evidence="5">Leaf</tissue>
    </source>
</reference>
<dbReference type="AlphaFoldDB" id="A0A162B8X7"/>
<evidence type="ECO:0000259" key="4">
    <source>
        <dbReference type="Pfam" id="PF13947"/>
    </source>
</evidence>
<feature type="chain" id="PRO_5007832152" description="Wall-associated receptor kinase galacturonan-binding domain-containing protein" evidence="3">
    <location>
        <begin position="18"/>
        <end position="377"/>
    </location>
</feature>
<protein>
    <recommendedName>
        <fullName evidence="4">Wall-associated receptor kinase galacturonan-binding domain-containing protein</fullName>
    </recommendedName>
</protein>
<evidence type="ECO:0000256" key="1">
    <source>
        <dbReference type="ARBA" id="ARBA00004167"/>
    </source>
</evidence>